<evidence type="ECO:0000259" key="7">
    <source>
        <dbReference type="PROSITE" id="PS00486"/>
    </source>
</evidence>
<gene>
    <name evidence="8" type="ORF">llap_16701</name>
</gene>
<dbReference type="GO" id="GO:0140664">
    <property type="term" value="F:ATP-dependent DNA damage sensor activity"/>
    <property type="evidence" value="ECO:0007669"/>
    <property type="project" value="InterPro"/>
</dbReference>
<dbReference type="Pfam" id="PF00488">
    <property type="entry name" value="MutS_V"/>
    <property type="match status" value="1"/>
</dbReference>
<protein>
    <recommendedName>
        <fullName evidence="1">DNA mismatch repair protein Msh2</fullName>
    </recommendedName>
    <alternativeName>
        <fullName evidence="5">MutS protein homolog 2</fullName>
    </alternativeName>
</protein>
<name>A0A2I0TGS3_LIMLA</name>
<keyword evidence="3" id="KW-0067">ATP-binding</keyword>
<dbReference type="SUPFAM" id="SSF52540">
    <property type="entry name" value="P-loop containing nucleoside triphosphate hydrolases"/>
    <property type="match status" value="1"/>
</dbReference>
<dbReference type="Gene3D" id="3.40.50.300">
    <property type="entry name" value="P-loop containing nucleotide triphosphate hydrolases"/>
    <property type="match status" value="1"/>
</dbReference>
<keyword evidence="6" id="KW-0812">Transmembrane</keyword>
<dbReference type="InterPro" id="IPR007861">
    <property type="entry name" value="DNA_mismatch_repair_MutS_clamp"/>
</dbReference>
<dbReference type="GO" id="GO:0006312">
    <property type="term" value="P:mitotic recombination"/>
    <property type="evidence" value="ECO:0007669"/>
    <property type="project" value="TreeGrafter"/>
</dbReference>
<dbReference type="InterPro" id="IPR007696">
    <property type="entry name" value="DNA_mismatch_repair_MutS_core"/>
</dbReference>
<keyword evidence="4" id="KW-0238">DNA-binding</keyword>
<evidence type="ECO:0000256" key="2">
    <source>
        <dbReference type="ARBA" id="ARBA00022741"/>
    </source>
</evidence>
<evidence type="ECO:0000256" key="5">
    <source>
        <dbReference type="ARBA" id="ARBA00029795"/>
    </source>
</evidence>
<keyword evidence="6" id="KW-0472">Membrane</keyword>
<dbReference type="InterPro" id="IPR045076">
    <property type="entry name" value="MutS"/>
</dbReference>
<reference evidence="9" key="2">
    <citation type="submission" date="2017-12" db="EMBL/GenBank/DDBJ databases">
        <title>Genome sequence of the Bar-tailed Godwit (Limosa lapponica baueri).</title>
        <authorList>
            <person name="Lima N.C.B."/>
            <person name="Parody-Merino A.M."/>
            <person name="Battley P.F."/>
            <person name="Fidler A.E."/>
            <person name="Prosdocimi F."/>
        </authorList>
    </citation>
    <scope>NUCLEOTIDE SEQUENCE [LARGE SCALE GENOMIC DNA]</scope>
</reference>
<dbReference type="Pfam" id="PF05190">
    <property type="entry name" value="MutS_IV"/>
    <property type="match status" value="1"/>
</dbReference>
<dbReference type="Pfam" id="PF05192">
    <property type="entry name" value="MutS_III"/>
    <property type="match status" value="1"/>
</dbReference>
<dbReference type="InterPro" id="IPR000432">
    <property type="entry name" value="DNA_mismatch_repair_MutS_C"/>
</dbReference>
<dbReference type="InterPro" id="IPR027417">
    <property type="entry name" value="P-loop_NTPase"/>
</dbReference>
<keyword evidence="9" id="KW-1185">Reference proteome</keyword>
<accession>A0A2I0TGS3</accession>
<dbReference type="SUPFAM" id="SSF48334">
    <property type="entry name" value="DNA repair protein MutS, domain III"/>
    <property type="match status" value="1"/>
</dbReference>
<dbReference type="GO" id="GO:0032301">
    <property type="term" value="C:MutSalpha complex"/>
    <property type="evidence" value="ECO:0007669"/>
    <property type="project" value="TreeGrafter"/>
</dbReference>
<organism evidence="8 9">
    <name type="scientific">Limosa lapponica baueri</name>
    <dbReference type="NCBI Taxonomy" id="1758121"/>
    <lineage>
        <taxon>Eukaryota</taxon>
        <taxon>Metazoa</taxon>
        <taxon>Chordata</taxon>
        <taxon>Craniata</taxon>
        <taxon>Vertebrata</taxon>
        <taxon>Euteleostomi</taxon>
        <taxon>Archelosauria</taxon>
        <taxon>Archosauria</taxon>
        <taxon>Dinosauria</taxon>
        <taxon>Saurischia</taxon>
        <taxon>Theropoda</taxon>
        <taxon>Coelurosauria</taxon>
        <taxon>Aves</taxon>
        <taxon>Neognathae</taxon>
        <taxon>Neoaves</taxon>
        <taxon>Charadriiformes</taxon>
        <taxon>Scolopacidae</taxon>
        <taxon>Limosa</taxon>
    </lineage>
</organism>
<dbReference type="EMBL" id="KZ510597">
    <property type="protein sequence ID" value="PKU32995.1"/>
    <property type="molecule type" value="Genomic_DNA"/>
</dbReference>
<dbReference type="InterPro" id="IPR032642">
    <property type="entry name" value="Msh2_ATP-bd"/>
</dbReference>
<evidence type="ECO:0000256" key="3">
    <source>
        <dbReference type="ARBA" id="ARBA00022840"/>
    </source>
</evidence>
<dbReference type="Proteomes" id="UP000233556">
    <property type="component" value="Unassembled WGS sequence"/>
</dbReference>
<dbReference type="GO" id="GO:0002204">
    <property type="term" value="P:somatic recombination of immunoglobulin genes involved in immune response"/>
    <property type="evidence" value="ECO:0007669"/>
    <property type="project" value="TreeGrafter"/>
</dbReference>
<feature type="domain" description="DNA mismatch repair proteins mutS family" evidence="7">
    <location>
        <begin position="383"/>
        <end position="399"/>
    </location>
</feature>
<dbReference type="Gene3D" id="1.10.1420.10">
    <property type="match status" value="2"/>
</dbReference>
<dbReference type="InterPro" id="IPR036187">
    <property type="entry name" value="DNA_mismatch_repair_MutS_sf"/>
</dbReference>
<dbReference type="FunFam" id="3.40.50.300:FF:000523">
    <property type="entry name" value="DNA mismatch repair protein"/>
    <property type="match status" value="1"/>
</dbReference>
<feature type="transmembrane region" description="Helical" evidence="6">
    <location>
        <begin position="209"/>
        <end position="228"/>
    </location>
</feature>
<dbReference type="PANTHER" id="PTHR11361">
    <property type="entry name" value="DNA MISMATCH REPAIR PROTEIN MUTS FAMILY MEMBER"/>
    <property type="match status" value="1"/>
</dbReference>
<dbReference type="GO" id="GO:0030983">
    <property type="term" value="F:mismatched DNA binding"/>
    <property type="evidence" value="ECO:0007669"/>
    <property type="project" value="InterPro"/>
</dbReference>
<proteinExistence type="predicted"/>
<dbReference type="PANTHER" id="PTHR11361:SF35">
    <property type="entry name" value="DNA MISMATCH REPAIR PROTEIN MSH2"/>
    <property type="match status" value="1"/>
</dbReference>
<keyword evidence="2" id="KW-0547">Nucleotide-binding</keyword>
<dbReference type="SMART" id="SM00534">
    <property type="entry name" value="MUTSac"/>
    <property type="match status" value="1"/>
</dbReference>
<dbReference type="CDD" id="cd03285">
    <property type="entry name" value="ABC_MSH2_euk"/>
    <property type="match status" value="1"/>
</dbReference>
<dbReference type="GO" id="GO:0006298">
    <property type="term" value="P:mismatch repair"/>
    <property type="evidence" value="ECO:0007669"/>
    <property type="project" value="InterPro"/>
</dbReference>
<sequence length="496" mass="56030">MNFLFRLNLVEAFVVDPELRQCLQEDLLRRFPDLNRLAKKFQRQAANLQDCYRMYQAINQLPNVVQALEKHEGAHQMLLLAVFITPLNDIYSDFSKFLEMIETTLDMDKVENHEFLVKASFDPNLTELREKMNELEEKMQSFLKSAAKELGLEAGKSIKLETNSQFGHHFRITCKEEKVLRNNSKYGIVDTQKNGVKFTNRLSYLKISVFRVIGLMLFWCLLVWRVGYAEPIQTMNDVIAQLDAIVSFAHVSNGAPVPYVRPVILEKGQGRIVLKGARHPCIEVQDEVAFIPNDVTFEKGKQMFHIITGPNMGGKSTYIRQTGVIVLMAQIGCFVPCDSAEISIVDCILARVGAGDSQLKGVSTFMAEMLETASILRTASENSLIIIDELGRGTSTYDGFGLAWAISEYIASKICAFCMFATHFHELTALADQVPTVNNLHVTALTSDDTLTMLYRVKEDMSEEDIKIKLKQLRNDVLAKNNSFVNEIISRTKVTS</sequence>
<evidence type="ECO:0000313" key="8">
    <source>
        <dbReference type="EMBL" id="PKU32995.1"/>
    </source>
</evidence>
<evidence type="ECO:0000313" key="9">
    <source>
        <dbReference type="Proteomes" id="UP000233556"/>
    </source>
</evidence>
<dbReference type="AlphaFoldDB" id="A0A2I0TGS3"/>
<dbReference type="OrthoDB" id="295033at2759"/>
<evidence type="ECO:0000256" key="6">
    <source>
        <dbReference type="SAM" id="Phobius"/>
    </source>
</evidence>
<evidence type="ECO:0000256" key="1">
    <source>
        <dbReference type="ARBA" id="ARBA00019549"/>
    </source>
</evidence>
<dbReference type="FunFam" id="1.10.1420.10:FF:000003">
    <property type="entry name" value="DNA mismatch repair protein"/>
    <property type="match status" value="1"/>
</dbReference>
<keyword evidence="6" id="KW-1133">Transmembrane helix</keyword>
<evidence type="ECO:0000256" key="4">
    <source>
        <dbReference type="ARBA" id="ARBA00023125"/>
    </source>
</evidence>
<dbReference type="PROSITE" id="PS00486">
    <property type="entry name" value="DNA_MISMATCH_REPAIR_2"/>
    <property type="match status" value="1"/>
</dbReference>
<reference evidence="9" key="1">
    <citation type="submission" date="2017-11" db="EMBL/GenBank/DDBJ databases">
        <authorList>
            <person name="Lima N.C."/>
            <person name="Parody-Merino A.M."/>
            <person name="Battley P.F."/>
            <person name="Fidler A.E."/>
            <person name="Prosdocimi F."/>
        </authorList>
    </citation>
    <scope>NUCLEOTIDE SEQUENCE [LARGE SCALE GENOMIC DNA]</scope>
</reference>
<dbReference type="SMART" id="SM00533">
    <property type="entry name" value="MUTSd"/>
    <property type="match status" value="1"/>
</dbReference>
<dbReference type="GO" id="GO:0005524">
    <property type="term" value="F:ATP binding"/>
    <property type="evidence" value="ECO:0007669"/>
    <property type="project" value="UniProtKB-KW"/>
</dbReference>